<proteinExistence type="predicted"/>
<gene>
    <name evidence="1" type="ORF">GPAL_1638</name>
</gene>
<organism evidence="1 2">
    <name type="scientific">Brumicola pallidula DSM 14239 = ACAM 615</name>
    <dbReference type="NCBI Taxonomy" id="1121922"/>
    <lineage>
        <taxon>Bacteria</taxon>
        <taxon>Pseudomonadati</taxon>
        <taxon>Pseudomonadota</taxon>
        <taxon>Gammaproteobacteria</taxon>
        <taxon>Alteromonadales</taxon>
        <taxon>Alteromonadaceae</taxon>
        <taxon>Brumicola</taxon>
    </lineage>
</organism>
<reference evidence="2" key="1">
    <citation type="journal article" date="2014" name="Environ. Microbiol.">
        <title>Comparative genomics of the marine bacterial genus Glaciecola reveals the high degree of genomic diversity and genomic characteristic for cold adaptation.</title>
        <authorList>
            <person name="Qin Q.L."/>
            <person name="Xie B.B."/>
            <person name="Yu Y."/>
            <person name="Shu Y.L."/>
            <person name="Rong J.C."/>
            <person name="Zhang Y.J."/>
            <person name="Zhao D.L."/>
            <person name="Chen X.L."/>
            <person name="Zhang X.Y."/>
            <person name="Chen B."/>
            <person name="Zhou B.C."/>
            <person name="Zhang Y.Z."/>
        </authorList>
    </citation>
    <scope>NUCLEOTIDE SEQUENCE [LARGE SCALE GENOMIC DNA]</scope>
    <source>
        <strain evidence="2">ACAM 615</strain>
    </source>
</reference>
<comment type="caution">
    <text evidence="1">The sequence shown here is derived from an EMBL/GenBank/DDBJ whole genome shotgun (WGS) entry which is preliminary data.</text>
</comment>
<sequence length="37" mass="4257">MHILSEVISAALVVLLDQCVYKQKFDLSQLNRIKINI</sequence>
<evidence type="ECO:0000313" key="2">
    <source>
        <dbReference type="Proteomes" id="UP000006251"/>
    </source>
</evidence>
<evidence type="ECO:0000313" key="1">
    <source>
        <dbReference type="EMBL" id="GAC28502.1"/>
    </source>
</evidence>
<name>K6ZDT9_9ALTE</name>
<dbReference type="EMBL" id="BAEQ01000024">
    <property type="protein sequence ID" value="GAC28502.1"/>
    <property type="molecule type" value="Genomic_DNA"/>
</dbReference>
<protein>
    <submittedName>
        <fullName evidence="1">Uncharacterized protein</fullName>
    </submittedName>
</protein>
<dbReference type="AlphaFoldDB" id="K6ZDT9"/>
<keyword evidence="2" id="KW-1185">Reference proteome</keyword>
<dbReference type="Proteomes" id="UP000006251">
    <property type="component" value="Unassembled WGS sequence"/>
</dbReference>
<accession>K6ZDT9</accession>